<protein>
    <submittedName>
        <fullName evidence="2">Uncharacterized protein</fullName>
    </submittedName>
</protein>
<organism evidence="2 3">
    <name type="scientific">Chelonia mydas</name>
    <name type="common">Green sea-turtle</name>
    <name type="synonym">Chelonia agassizi</name>
    <dbReference type="NCBI Taxonomy" id="8469"/>
    <lineage>
        <taxon>Eukaryota</taxon>
        <taxon>Metazoa</taxon>
        <taxon>Chordata</taxon>
        <taxon>Craniata</taxon>
        <taxon>Vertebrata</taxon>
        <taxon>Euteleostomi</taxon>
        <taxon>Archelosauria</taxon>
        <taxon>Testudinata</taxon>
        <taxon>Testudines</taxon>
        <taxon>Cryptodira</taxon>
        <taxon>Durocryptodira</taxon>
        <taxon>Americhelydia</taxon>
        <taxon>Chelonioidea</taxon>
        <taxon>Cheloniidae</taxon>
        <taxon>Chelonia</taxon>
    </lineage>
</organism>
<dbReference type="Proteomes" id="UP000031443">
    <property type="component" value="Unassembled WGS sequence"/>
</dbReference>
<feature type="compositionally biased region" description="Polar residues" evidence="1">
    <location>
        <begin position="46"/>
        <end position="89"/>
    </location>
</feature>
<evidence type="ECO:0000313" key="3">
    <source>
        <dbReference type="Proteomes" id="UP000031443"/>
    </source>
</evidence>
<evidence type="ECO:0000313" key="2">
    <source>
        <dbReference type="EMBL" id="EMP24585.1"/>
    </source>
</evidence>
<feature type="region of interest" description="Disordered" evidence="1">
    <location>
        <begin position="271"/>
        <end position="303"/>
    </location>
</feature>
<accession>M7AP83</accession>
<feature type="compositionally biased region" description="Polar residues" evidence="1">
    <location>
        <begin position="287"/>
        <end position="296"/>
    </location>
</feature>
<reference evidence="3" key="1">
    <citation type="journal article" date="2013" name="Nat. Genet.">
        <title>The draft genomes of soft-shell turtle and green sea turtle yield insights into the development and evolution of the turtle-specific body plan.</title>
        <authorList>
            <person name="Wang Z."/>
            <person name="Pascual-Anaya J."/>
            <person name="Zadissa A."/>
            <person name="Li W."/>
            <person name="Niimura Y."/>
            <person name="Huang Z."/>
            <person name="Li C."/>
            <person name="White S."/>
            <person name="Xiong Z."/>
            <person name="Fang D."/>
            <person name="Wang B."/>
            <person name="Ming Y."/>
            <person name="Chen Y."/>
            <person name="Zheng Y."/>
            <person name="Kuraku S."/>
            <person name="Pignatelli M."/>
            <person name="Herrero J."/>
            <person name="Beal K."/>
            <person name="Nozawa M."/>
            <person name="Li Q."/>
            <person name="Wang J."/>
            <person name="Zhang H."/>
            <person name="Yu L."/>
            <person name="Shigenobu S."/>
            <person name="Wang J."/>
            <person name="Liu J."/>
            <person name="Flicek P."/>
            <person name="Searle S."/>
            <person name="Wang J."/>
            <person name="Kuratani S."/>
            <person name="Yin Y."/>
            <person name="Aken B."/>
            <person name="Zhang G."/>
            <person name="Irie N."/>
        </authorList>
    </citation>
    <scope>NUCLEOTIDE SEQUENCE [LARGE SCALE GENOMIC DNA]</scope>
</reference>
<sequence>MEVTRLGTGQGVAGEAERCCKENFCNLFPYQDPDAGCSPAVPNAMQEGTSADRTSLSSESTQQDLNTCPTESLNITHPDQGEPSSNTADMTEAHPMEGEERGNDCIYLKYRLPMYLCPTCYLVQGFQYLDNLSRHLKRIYSRRIAFWCAFCDLPFKTQKKCKSYQVTCKGHLTPEEANSNRLCCPHRISVSNAETLSALPLTSNYPNTPVLHTSQLPQSQYTKRWSKNLLMEGLPLSLGPPNRMLPLKEVLPQRSLYWTLPVGGLAPSPSLLKVTPSPDSIDHPHRMSSTTPSSEGGSLKESHATQWKASVVFRLANGSWKLPAPPNLEEEGKGLGTKTAGQRDQHSPVVRKQDPAHIEDDGDRH</sequence>
<feature type="region of interest" description="Disordered" evidence="1">
    <location>
        <begin position="41"/>
        <end position="97"/>
    </location>
</feature>
<keyword evidence="3" id="KW-1185">Reference proteome</keyword>
<feature type="compositionally biased region" description="Basic and acidic residues" evidence="1">
    <location>
        <begin position="341"/>
        <end position="365"/>
    </location>
</feature>
<name>M7AP83_CHEMY</name>
<feature type="region of interest" description="Disordered" evidence="1">
    <location>
        <begin position="320"/>
        <end position="365"/>
    </location>
</feature>
<proteinExistence type="predicted"/>
<gene>
    <name evidence="2" type="ORF">UY3_18351</name>
</gene>
<dbReference type="AlphaFoldDB" id="M7AP83"/>
<dbReference type="EMBL" id="KB599990">
    <property type="protein sequence ID" value="EMP24585.1"/>
    <property type="molecule type" value="Genomic_DNA"/>
</dbReference>
<evidence type="ECO:0000256" key="1">
    <source>
        <dbReference type="SAM" id="MobiDB-lite"/>
    </source>
</evidence>